<gene>
    <name evidence="2" type="ORF">LY08_02345</name>
</gene>
<proteinExistence type="predicted"/>
<name>A0A327R9D2_9FLAO</name>
<organism evidence="2 3">
    <name type="scientific">Olleya aquimaris</name>
    <dbReference type="NCBI Taxonomy" id="639310"/>
    <lineage>
        <taxon>Bacteria</taxon>
        <taxon>Pseudomonadati</taxon>
        <taxon>Bacteroidota</taxon>
        <taxon>Flavobacteriia</taxon>
        <taxon>Flavobacteriales</taxon>
        <taxon>Flavobacteriaceae</taxon>
    </lineage>
</organism>
<dbReference type="AlphaFoldDB" id="A0A327R9D2"/>
<sequence length="623" mass="70810">MPKKLKELNCKQKKIGRKCISASFLLQKMKFLKHILILIILSATTMVIAQDEDAVQFQAKVSKKTLGLNERLRVDFQMNKDGDNFVPPSFADFIVVGGPNQSVSHSWDGKRRNFTKIYSYFLAPKQMGTFTINQAKIEIDGQDYKTSPITIKVTKAKEKPADPNDPDYIVQEYIHLVTEVSNTNPYLNEPISVVYKLYVSPLAGISNYRELESPVFNGFWSQSMDDKRIKAQNGTYKGEDYRYVTLRKTILYPQKTGKLVIEPLSLDLTLEVPTNRRDIFGNQIKTQAHRTVTASVRTVNVKPLPEEGKPENFTGAVGDFQFTMETSKNSLNATESLQAKIEVSGKGNLKLFELPKLKTPSTLEVYEPEHQENVRTTMSGMQGKISDTYTIIPQYKGKFPIPPVNFSYFDLKTETYKEITSEDIVINVLEGPVYAEADNNLPLTTNGKQPVVLNQNQFAFIKTKTNFESITKDTFLNSPIFWTGLVGPLLAIPLALVFRRKREERLADVSGNRVRRADKLAKKYLSEAKKALGQKEAFYIALEKALHNYLKGRLNIETSDLSKDKIRTLLLERQVENTVINDFEAILENSDLARYTPITTVTMQQDYDKAAKTINLIDKQIRY</sequence>
<dbReference type="EMBL" id="QLLO01000009">
    <property type="protein sequence ID" value="RAJ12093.1"/>
    <property type="molecule type" value="Genomic_DNA"/>
</dbReference>
<dbReference type="PANTHER" id="PTHR40940">
    <property type="entry name" value="PROTEIN BATD-RELATED"/>
    <property type="match status" value="1"/>
</dbReference>
<dbReference type="PANTHER" id="PTHR40940:SF2">
    <property type="entry name" value="BATD"/>
    <property type="match status" value="1"/>
</dbReference>
<keyword evidence="1" id="KW-0812">Transmembrane</keyword>
<accession>A0A327R9D2</accession>
<dbReference type="Pfam" id="PF13584">
    <property type="entry name" value="BatD"/>
    <property type="match status" value="2"/>
</dbReference>
<dbReference type="Proteomes" id="UP000248703">
    <property type="component" value="Unassembled WGS sequence"/>
</dbReference>
<evidence type="ECO:0000313" key="2">
    <source>
        <dbReference type="EMBL" id="RAJ12093.1"/>
    </source>
</evidence>
<keyword evidence="3" id="KW-1185">Reference proteome</keyword>
<keyword evidence="1" id="KW-0472">Membrane</keyword>
<comment type="caution">
    <text evidence="2">The sequence shown here is derived from an EMBL/GenBank/DDBJ whole genome shotgun (WGS) entry which is preliminary data.</text>
</comment>
<reference evidence="2 3" key="1">
    <citation type="submission" date="2018-06" db="EMBL/GenBank/DDBJ databases">
        <title>Genomic Encyclopedia of Archaeal and Bacterial Type Strains, Phase II (KMG-II): from individual species to whole genera.</title>
        <authorList>
            <person name="Goeker M."/>
        </authorList>
    </citation>
    <scope>NUCLEOTIDE SEQUENCE [LARGE SCALE GENOMIC DNA]</scope>
    <source>
        <strain evidence="2 3">DSM 24464</strain>
    </source>
</reference>
<evidence type="ECO:0000313" key="3">
    <source>
        <dbReference type="Proteomes" id="UP000248703"/>
    </source>
</evidence>
<protein>
    <submittedName>
        <fullName evidence="2">Oxygen tolerance protein BatD</fullName>
    </submittedName>
</protein>
<keyword evidence="1" id="KW-1133">Transmembrane helix</keyword>
<dbReference type="InterPro" id="IPR025738">
    <property type="entry name" value="BatD"/>
</dbReference>
<feature type="transmembrane region" description="Helical" evidence="1">
    <location>
        <begin position="480"/>
        <end position="498"/>
    </location>
</feature>
<evidence type="ECO:0000256" key="1">
    <source>
        <dbReference type="SAM" id="Phobius"/>
    </source>
</evidence>